<keyword evidence="1" id="KW-0472">Membrane</keyword>
<dbReference type="AlphaFoldDB" id="A0A0A1GVJ3"/>
<keyword evidence="1" id="KW-1133">Transmembrane helix</keyword>
<sequence>MNKQPGYALLSVLIVMFLVTTIDLLRYQQYSQQRQIYTKLQNELLCQTMTNLGSNKPNSANHFNTGVVRVNEQGQAEVKLSSGFTYYVDQSVVGS</sequence>
<dbReference type="STRING" id="1291742.LOOC260_115000"/>
<feature type="transmembrane region" description="Helical" evidence="1">
    <location>
        <begin position="6"/>
        <end position="25"/>
    </location>
</feature>
<evidence type="ECO:0000256" key="1">
    <source>
        <dbReference type="SAM" id="Phobius"/>
    </source>
</evidence>
<protein>
    <submittedName>
        <fullName evidence="2">Uncharacterized protein</fullName>
    </submittedName>
</protein>
<dbReference type="RefSeq" id="WP_041094021.1">
    <property type="nucleotide sequence ID" value="NZ_AP014680.1"/>
</dbReference>
<organism evidence="2 3">
    <name type="scientific">Paucilactobacillus hokkaidonensis JCM 18461</name>
    <dbReference type="NCBI Taxonomy" id="1291742"/>
    <lineage>
        <taxon>Bacteria</taxon>
        <taxon>Bacillati</taxon>
        <taxon>Bacillota</taxon>
        <taxon>Bacilli</taxon>
        <taxon>Lactobacillales</taxon>
        <taxon>Lactobacillaceae</taxon>
        <taxon>Paucilactobacillus</taxon>
    </lineage>
</organism>
<evidence type="ECO:0000313" key="2">
    <source>
        <dbReference type="EMBL" id="BAP86010.1"/>
    </source>
</evidence>
<keyword evidence="1" id="KW-0812">Transmembrane</keyword>
<accession>A0A0A1GVJ3</accession>
<dbReference type="Proteomes" id="UP000031620">
    <property type="component" value="Chromosome"/>
</dbReference>
<gene>
    <name evidence="2" type="ORF">LOOC260_115000</name>
</gene>
<dbReference type="KEGG" id="lho:LOOC260_115000"/>
<dbReference type="EMBL" id="AP014680">
    <property type="protein sequence ID" value="BAP86010.1"/>
    <property type="molecule type" value="Genomic_DNA"/>
</dbReference>
<dbReference type="HOGENOM" id="CLU_2369286_0_0_9"/>
<evidence type="ECO:0000313" key="3">
    <source>
        <dbReference type="Proteomes" id="UP000031620"/>
    </source>
</evidence>
<reference evidence="2 3" key="1">
    <citation type="submission" date="2014-11" db="EMBL/GenBank/DDBJ databases">
        <title>Complete genome sequence and analysis of Lactobacillus hokkaidonensis LOOC260T.</title>
        <authorList>
            <person name="Tanizawa Y."/>
            <person name="Tohno M."/>
            <person name="Kaminuma E."/>
            <person name="Nakamura Y."/>
            <person name="Arita M."/>
        </authorList>
    </citation>
    <scope>NUCLEOTIDE SEQUENCE [LARGE SCALE GENOMIC DNA]</scope>
    <source>
        <strain evidence="2 3">LOOC260</strain>
    </source>
</reference>
<proteinExistence type="predicted"/>
<name>A0A0A1GVJ3_9LACO</name>